<comment type="caution">
    <text evidence="3">The sequence shown here is derived from an EMBL/GenBank/DDBJ whole genome shotgun (WGS) entry which is preliminary data.</text>
</comment>
<feature type="transmembrane region" description="Helical" evidence="2">
    <location>
        <begin position="88"/>
        <end position="108"/>
    </location>
</feature>
<feature type="transmembrane region" description="Helical" evidence="2">
    <location>
        <begin position="61"/>
        <end position="81"/>
    </location>
</feature>
<name>A0A4R6JT67_9ACTN</name>
<feature type="transmembrane region" description="Helical" evidence="2">
    <location>
        <begin position="29"/>
        <end position="49"/>
    </location>
</feature>
<evidence type="ECO:0000256" key="1">
    <source>
        <dbReference type="SAM" id="MobiDB-lite"/>
    </source>
</evidence>
<evidence type="ECO:0000313" key="4">
    <source>
        <dbReference type="Proteomes" id="UP000294901"/>
    </source>
</evidence>
<evidence type="ECO:0000256" key="2">
    <source>
        <dbReference type="SAM" id="Phobius"/>
    </source>
</evidence>
<dbReference type="Proteomes" id="UP000294901">
    <property type="component" value="Unassembled WGS sequence"/>
</dbReference>
<keyword evidence="2" id="KW-1133">Transmembrane helix</keyword>
<keyword evidence="2" id="KW-0812">Transmembrane</keyword>
<evidence type="ECO:0000313" key="3">
    <source>
        <dbReference type="EMBL" id="TDO39689.1"/>
    </source>
</evidence>
<protein>
    <submittedName>
        <fullName evidence="3">Uncharacterized protein</fullName>
    </submittedName>
</protein>
<organism evidence="3 4">
    <name type="scientific">Paractinoplanes brasiliensis</name>
    <dbReference type="NCBI Taxonomy" id="52695"/>
    <lineage>
        <taxon>Bacteria</taxon>
        <taxon>Bacillati</taxon>
        <taxon>Actinomycetota</taxon>
        <taxon>Actinomycetes</taxon>
        <taxon>Micromonosporales</taxon>
        <taxon>Micromonosporaceae</taxon>
        <taxon>Paractinoplanes</taxon>
    </lineage>
</organism>
<feature type="region of interest" description="Disordered" evidence="1">
    <location>
        <begin position="1"/>
        <end position="23"/>
    </location>
</feature>
<dbReference type="EMBL" id="SNWR01000001">
    <property type="protein sequence ID" value="TDO39689.1"/>
    <property type="molecule type" value="Genomic_DNA"/>
</dbReference>
<gene>
    <name evidence="3" type="ORF">C8E87_3385</name>
</gene>
<proteinExistence type="predicted"/>
<accession>A0A4R6JT67</accession>
<reference evidence="3 4" key="1">
    <citation type="submission" date="2019-03" db="EMBL/GenBank/DDBJ databases">
        <title>Sequencing the genomes of 1000 actinobacteria strains.</title>
        <authorList>
            <person name="Klenk H.-P."/>
        </authorList>
    </citation>
    <scope>NUCLEOTIDE SEQUENCE [LARGE SCALE GENOMIC DNA]</scope>
    <source>
        <strain evidence="3 4">DSM 43805</strain>
    </source>
</reference>
<sequence length="109" mass="11731">MNLEVSRLTAGRTHPTATRRRRPDPRRDLARCLMFAIALLVFAATAEAVPAAEATRTELTVYSSACALTLAAVLTTAVPVLRLLVDHAFWLLRAAVVVATVVGLVHILS</sequence>
<dbReference type="AlphaFoldDB" id="A0A4R6JT67"/>
<keyword evidence="4" id="KW-1185">Reference proteome</keyword>
<keyword evidence="2" id="KW-0472">Membrane</keyword>